<name>A0A1N7MHM1_9PROT</name>
<evidence type="ECO:0000313" key="2">
    <source>
        <dbReference type="EMBL" id="SIS85550.1"/>
    </source>
</evidence>
<proteinExistence type="predicted"/>
<gene>
    <name evidence="2" type="ORF">SAMN05421779_104126</name>
</gene>
<dbReference type="AlphaFoldDB" id="A0A1N7MHM1"/>
<organism evidence="2 3">
    <name type="scientific">Insolitispirillum peregrinum</name>
    <dbReference type="NCBI Taxonomy" id="80876"/>
    <lineage>
        <taxon>Bacteria</taxon>
        <taxon>Pseudomonadati</taxon>
        <taxon>Pseudomonadota</taxon>
        <taxon>Alphaproteobacteria</taxon>
        <taxon>Rhodospirillales</taxon>
        <taxon>Novispirillaceae</taxon>
        <taxon>Insolitispirillum</taxon>
    </lineage>
</organism>
<dbReference type="STRING" id="80876.SAMN05421779_104126"/>
<keyword evidence="1" id="KW-0812">Transmembrane</keyword>
<sequence length="102" mass="11089">MKARAAVFTHTQLPLTLFGLPPRLTMVLLVLCGAPFALLFVLGWTKTGYVGMLGGSIAALVLAFRIGRADPHIESVWLTSGAFWRRRPARTLIAGSPDQEAR</sequence>
<dbReference type="RefSeq" id="WP_076400582.1">
    <property type="nucleotide sequence ID" value="NZ_FTOA01000004.1"/>
</dbReference>
<dbReference type="Proteomes" id="UP000185678">
    <property type="component" value="Unassembled WGS sequence"/>
</dbReference>
<accession>A0A1N7MHM1</accession>
<feature type="transmembrane region" description="Helical" evidence="1">
    <location>
        <begin position="49"/>
        <end position="67"/>
    </location>
</feature>
<dbReference type="EMBL" id="FTOA01000004">
    <property type="protein sequence ID" value="SIS85550.1"/>
    <property type="molecule type" value="Genomic_DNA"/>
</dbReference>
<dbReference type="OrthoDB" id="7363918at2"/>
<reference evidence="2 3" key="1">
    <citation type="submission" date="2017-01" db="EMBL/GenBank/DDBJ databases">
        <authorList>
            <person name="Mah S.A."/>
            <person name="Swanson W.J."/>
            <person name="Moy G.W."/>
            <person name="Vacquier V.D."/>
        </authorList>
    </citation>
    <scope>NUCLEOTIDE SEQUENCE [LARGE SCALE GENOMIC DNA]</scope>
    <source>
        <strain evidence="2 3">DSM 11589</strain>
    </source>
</reference>
<evidence type="ECO:0000313" key="3">
    <source>
        <dbReference type="Proteomes" id="UP000185678"/>
    </source>
</evidence>
<feature type="transmembrane region" description="Helical" evidence="1">
    <location>
        <begin position="24"/>
        <end position="42"/>
    </location>
</feature>
<keyword evidence="1" id="KW-0472">Membrane</keyword>
<evidence type="ECO:0000256" key="1">
    <source>
        <dbReference type="SAM" id="Phobius"/>
    </source>
</evidence>
<keyword evidence="3" id="KW-1185">Reference proteome</keyword>
<keyword evidence="1" id="KW-1133">Transmembrane helix</keyword>
<protein>
    <submittedName>
        <fullName evidence="2">Uncharacterized protein</fullName>
    </submittedName>
</protein>